<feature type="region of interest" description="Disordered" evidence="7">
    <location>
        <begin position="208"/>
        <end position="240"/>
    </location>
</feature>
<evidence type="ECO:0000259" key="8">
    <source>
        <dbReference type="PROSITE" id="PS51369"/>
    </source>
</evidence>
<sequence length="379" mass="42846">MFLSNNNSDHENPLESLLLKKPSFFHHHQNPKQDDPLFSNFPSPFFDEHELIMPLNQTLSMPPEKPEPDLIENTNSINPTKTGTSKRTLKEKANDPASKRRNLGKRTGKKDRHSKIRTAQGVRDRRMRLSLQIARKFFDLQDMLGYDKASSTIEWLFGKSKKAIREVMTKAMKEGNTNLNFSISDGKSESYLSECEVVSGVEVSSSSQVVKGLGQKNEKKPRRKPNNNVRESREKARARARWRTREKMMIKLGFDQSCSSGWVNFCSRPNYCESDQRLGFCNEQLGAVDQEFLLSQDVGTIEKLLGSSSLSSRSNKISPIICGDNYQSCIDPSSNLMGLFGNWDMLNNDNQVSSVAGNVINHSSVYSAPNSDFSIFRCV</sequence>
<reference evidence="11" key="1">
    <citation type="journal article" date="2024" name="IScience">
        <title>Strigolactones Initiate the Formation of Haustorium-like Structures in Castilleja.</title>
        <authorList>
            <person name="Buerger M."/>
            <person name="Peterson D."/>
            <person name="Chory J."/>
        </authorList>
    </citation>
    <scope>NUCLEOTIDE SEQUENCE [LARGE SCALE GENOMIC DNA]</scope>
</reference>
<evidence type="ECO:0000256" key="3">
    <source>
        <dbReference type="ARBA" id="ARBA00023015"/>
    </source>
</evidence>
<feature type="compositionally biased region" description="Basic residues" evidence="7">
    <location>
        <begin position="99"/>
        <end position="116"/>
    </location>
</feature>
<evidence type="ECO:0000259" key="9">
    <source>
        <dbReference type="PROSITE" id="PS51370"/>
    </source>
</evidence>
<gene>
    <name evidence="10" type="ORF">CASFOL_024297</name>
</gene>
<evidence type="ECO:0000256" key="6">
    <source>
        <dbReference type="ARBA" id="ARBA00023242"/>
    </source>
</evidence>
<dbReference type="PROSITE" id="PS51369">
    <property type="entry name" value="TCP"/>
    <property type="match status" value="1"/>
</dbReference>
<dbReference type="PANTHER" id="PTHR31072">
    <property type="entry name" value="TRANSCRIPTION FACTOR TCP4-RELATED"/>
    <property type="match status" value="1"/>
</dbReference>
<dbReference type="InterPro" id="IPR017887">
    <property type="entry name" value="TF_TCP_subgr"/>
</dbReference>
<keyword evidence="6" id="KW-0539">Nucleus</keyword>
<keyword evidence="2" id="KW-0217">Developmental protein</keyword>
<keyword evidence="3" id="KW-0805">Transcription regulation</keyword>
<evidence type="ECO:0000256" key="4">
    <source>
        <dbReference type="ARBA" id="ARBA00023125"/>
    </source>
</evidence>
<name>A0ABD3CMV4_9LAMI</name>
<keyword evidence="4" id="KW-0238">DNA-binding</keyword>
<feature type="compositionally biased region" description="Polar residues" evidence="7">
    <location>
        <begin position="72"/>
        <end position="86"/>
    </location>
</feature>
<dbReference type="Pfam" id="PF03634">
    <property type="entry name" value="TCP"/>
    <property type="match status" value="1"/>
</dbReference>
<dbReference type="Proteomes" id="UP001632038">
    <property type="component" value="Unassembled WGS sequence"/>
</dbReference>
<keyword evidence="11" id="KW-1185">Reference proteome</keyword>
<feature type="compositionally biased region" description="Basic and acidic residues" evidence="7">
    <location>
        <begin position="88"/>
        <end position="98"/>
    </location>
</feature>
<proteinExistence type="predicted"/>
<feature type="region of interest" description="Disordered" evidence="7">
    <location>
        <begin position="58"/>
        <end position="123"/>
    </location>
</feature>
<feature type="domain" description="R" evidence="9">
    <location>
        <begin position="230"/>
        <end position="247"/>
    </location>
</feature>
<evidence type="ECO:0000256" key="7">
    <source>
        <dbReference type="SAM" id="MobiDB-lite"/>
    </source>
</evidence>
<feature type="compositionally biased region" description="Basic and acidic residues" evidence="7">
    <location>
        <begin position="230"/>
        <end position="240"/>
    </location>
</feature>
<dbReference type="GO" id="GO:0005634">
    <property type="term" value="C:nucleus"/>
    <property type="evidence" value="ECO:0007669"/>
    <property type="project" value="UniProtKB-SubCell"/>
</dbReference>
<dbReference type="PANTHER" id="PTHR31072:SF87">
    <property type="entry name" value="TRANSCRIPTION FACTOR TCP12"/>
    <property type="match status" value="1"/>
</dbReference>
<dbReference type="EMBL" id="JAVIJP010000032">
    <property type="protein sequence ID" value="KAL3631313.1"/>
    <property type="molecule type" value="Genomic_DNA"/>
</dbReference>
<evidence type="ECO:0000256" key="1">
    <source>
        <dbReference type="ARBA" id="ARBA00004123"/>
    </source>
</evidence>
<comment type="caution">
    <text evidence="10">The sequence shown here is derived from an EMBL/GenBank/DDBJ whole genome shotgun (WGS) entry which is preliminary data.</text>
</comment>
<dbReference type="AlphaFoldDB" id="A0ABD3CMV4"/>
<dbReference type="InterPro" id="IPR017888">
    <property type="entry name" value="CYC/TB1_R_domain"/>
</dbReference>
<evidence type="ECO:0000256" key="2">
    <source>
        <dbReference type="ARBA" id="ARBA00022473"/>
    </source>
</evidence>
<evidence type="ECO:0000313" key="11">
    <source>
        <dbReference type="Proteomes" id="UP001632038"/>
    </source>
</evidence>
<organism evidence="10 11">
    <name type="scientific">Castilleja foliolosa</name>
    <dbReference type="NCBI Taxonomy" id="1961234"/>
    <lineage>
        <taxon>Eukaryota</taxon>
        <taxon>Viridiplantae</taxon>
        <taxon>Streptophyta</taxon>
        <taxon>Embryophyta</taxon>
        <taxon>Tracheophyta</taxon>
        <taxon>Spermatophyta</taxon>
        <taxon>Magnoliopsida</taxon>
        <taxon>eudicotyledons</taxon>
        <taxon>Gunneridae</taxon>
        <taxon>Pentapetalae</taxon>
        <taxon>asterids</taxon>
        <taxon>lamiids</taxon>
        <taxon>Lamiales</taxon>
        <taxon>Orobanchaceae</taxon>
        <taxon>Pedicularideae</taxon>
        <taxon>Castillejinae</taxon>
        <taxon>Castilleja</taxon>
    </lineage>
</organism>
<feature type="domain" description="TCP" evidence="8">
    <location>
        <begin position="109"/>
        <end position="167"/>
    </location>
</feature>
<evidence type="ECO:0000256" key="5">
    <source>
        <dbReference type="ARBA" id="ARBA00023163"/>
    </source>
</evidence>
<dbReference type="GO" id="GO:0003677">
    <property type="term" value="F:DNA binding"/>
    <property type="evidence" value="ECO:0007669"/>
    <property type="project" value="UniProtKB-KW"/>
</dbReference>
<keyword evidence="5" id="KW-0804">Transcription</keyword>
<evidence type="ECO:0000313" key="10">
    <source>
        <dbReference type="EMBL" id="KAL3631313.1"/>
    </source>
</evidence>
<dbReference type="PROSITE" id="PS51370">
    <property type="entry name" value="R"/>
    <property type="match status" value="1"/>
</dbReference>
<accession>A0ABD3CMV4</accession>
<protein>
    <submittedName>
        <fullName evidence="10">Uncharacterized protein</fullName>
    </submittedName>
</protein>
<dbReference type="InterPro" id="IPR005333">
    <property type="entry name" value="Transcription_factor_TCP"/>
</dbReference>
<comment type="subcellular location">
    <subcellularLocation>
        <location evidence="1">Nucleus</location>
    </subcellularLocation>
</comment>